<keyword evidence="2" id="KW-1185">Reference proteome</keyword>
<sequence>MSEKIFSQVDEKNQKKPLIIAGNGPSIKDLDYSLFPKDFDVFRCNQFYFEDKYYLGKEVKGVFFNPCVFHNQMNTAKHLIDNNEYYIEQFFCSVSKEQHDFNGDYQTILSVDEYLRANYPFVRDTFSLFGEHEEILNHVKYHLKTYSKELSAGVLMLLSAIVLGYKEIYLVGVDFGANSWGHFYDDNQSQHFINHMADCHNIYYDMLTIYLCQKYAKLYALVPNSPLNHLLPLNLQANHVFELLDKPIGYTSDLIVSSPLEEKLLESKNIDERFSQNKSFKNYLQRLKDKFLQMIFRGGGVITIPRVIFKGKFA</sequence>
<dbReference type="InterPro" id="IPR036715">
    <property type="entry name" value="A-2_3-sialylTrfase_sf"/>
</dbReference>
<reference evidence="2" key="1">
    <citation type="submission" date="2012-04" db="EMBL/GenBank/DDBJ databases">
        <title>Complete genome sequence of Helicobacter cetorum strain MIT 00-7128.</title>
        <authorList>
            <person name="Kersulyte D."/>
            <person name="Berg D.E."/>
        </authorList>
    </citation>
    <scope>NUCLEOTIDE SEQUENCE [LARGE SCALE GENOMIC DNA]</scope>
    <source>
        <strain evidence="2">MIT 00-7128</strain>
    </source>
</reference>
<dbReference type="InterPro" id="IPR009251">
    <property type="entry name" value="A-2_3-sialyltransferase"/>
</dbReference>
<gene>
    <name evidence="1" type="ordered locus">HCW_07290</name>
</gene>
<name>I0EP47_HELC0</name>
<dbReference type="Pfam" id="PF06002">
    <property type="entry name" value="CST-I"/>
    <property type="match status" value="1"/>
</dbReference>
<dbReference type="KEGG" id="hce:HCW_07290"/>
<dbReference type="RefSeq" id="WP_014661583.1">
    <property type="nucleotide sequence ID" value="NC_017737.1"/>
</dbReference>
<dbReference type="Proteomes" id="UP000005010">
    <property type="component" value="Chromosome"/>
</dbReference>
<organism evidence="1 2">
    <name type="scientific">Helicobacter cetorum (strain ATCC BAA-429 / MIT 00-7128)</name>
    <dbReference type="NCBI Taxonomy" id="182217"/>
    <lineage>
        <taxon>Bacteria</taxon>
        <taxon>Pseudomonadati</taxon>
        <taxon>Campylobacterota</taxon>
        <taxon>Epsilonproteobacteria</taxon>
        <taxon>Campylobacterales</taxon>
        <taxon>Helicobacteraceae</taxon>
        <taxon>Helicobacter</taxon>
    </lineage>
</organism>
<protein>
    <submittedName>
        <fullName evidence="1">Bifunctional alpha-2,3/-2,8-sialyltransferase</fullName>
    </submittedName>
</protein>
<proteinExistence type="predicted"/>
<accession>I0EP47</accession>
<dbReference type="STRING" id="182217.HCW_07290"/>
<evidence type="ECO:0000313" key="2">
    <source>
        <dbReference type="Proteomes" id="UP000005010"/>
    </source>
</evidence>
<dbReference type="SMR" id="I0EP47"/>
<dbReference type="SUPFAM" id="SSF102414">
    <property type="entry name" value="Alpha-2,3/8-sialyltransferase CstII"/>
    <property type="match status" value="1"/>
</dbReference>
<dbReference type="eggNOG" id="ENOG5032RU0">
    <property type="taxonomic scope" value="Bacteria"/>
</dbReference>
<dbReference type="EMBL" id="CP003479">
    <property type="protein sequence ID" value="AFI04716.1"/>
    <property type="molecule type" value="Genomic_DNA"/>
</dbReference>
<dbReference type="PATRIC" id="fig|182217.3.peg.1542"/>
<keyword evidence="1" id="KW-0328">Glycosyltransferase</keyword>
<evidence type="ECO:0000313" key="1">
    <source>
        <dbReference type="EMBL" id="AFI04716.1"/>
    </source>
</evidence>
<keyword evidence="1" id="KW-0808">Transferase</keyword>
<dbReference type="Gene3D" id="3.90.1480.10">
    <property type="entry name" value="Alpha-2,3-sialyltransferase"/>
    <property type="match status" value="1"/>
</dbReference>
<dbReference type="AlphaFoldDB" id="I0EP47"/>
<dbReference type="HOGENOM" id="CLU_053661_1_0_7"/>
<dbReference type="GO" id="GO:0016757">
    <property type="term" value="F:glycosyltransferase activity"/>
    <property type="evidence" value="ECO:0007669"/>
    <property type="project" value="UniProtKB-KW"/>
</dbReference>